<dbReference type="InterPro" id="IPR006693">
    <property type="entry name" value="AB_hydrolase_lipase"/>
</dbReference>
<evidence type="ECO:0000313" key="11">
    <source>
        <dbReference type="Proteomes" id="UP000039865"/>
    </source>
</evidence>
<feature type="active site" description="Nucleophile" evidence="8">
    <location>
        <position position="155"/>
    </location>
</feature>
<comment type="similarity">
    <text evidence="1 7">Belongs to the AB hydrolase superfamily. Lipase family.</text>
</comment>
<evidence type="ECO:0000256" key="7">
    <source>
        <dbReference type="PIRNR" id="PIRNR000862"/>
    </source>
</evidence>
<dbReference type="FunFam" id="3.40.50.1820:FF:000057">
    <property type="entry name" value="Lipase"/>
    <property type="match status" value="1"/>
</dbReference>
<feature type="active site" description="Charge relay system" evidence="8">
    <location>
        <position position="330"/>
    </location>
</feature>
<feature type="active site" description="Charge relay system" evidence="8">
    <location>
        <position position="358"/>
    </location>
</feature>
<evidence type="ECO:0000256" key="5">
    <source>
        <dbReference type="ARBA" id="ARBA00023098"/>
    </source>
</evidence>
<dbReference type="InParanoid" id="A0A078AK19"/>
<dbReference type="Gene3D" id="3.40.50.1820">
    <property type="entry name" value="alpha/beta hydrolase"/>
    <property type="match status" value="1"/>
</dbReference>
<keyword evidence="11" id="KW-1185">Reference proteome</keyword>
<gene>
    <name evidence="10" type="primary">Contig13772.g14688</name>
    <name evidence="10" type="ORF">STYLEM_11276</name>
</gene>
<evidence type="ECO:0000259" key="9">
    <source>
        <dbReference type="Pfam" id="PF04083"/>
    </source>
</evidence>
<dbReference type="Pfam" id="PF04083">
    <property type="entry name" value="Abhydro_lipase"/>
    <property type="match status" value="1"/>
</dbReference>
<feature type="domain" description="Partial AB-hydrolase lipase" evidence="9">
    <location>
        <begin position="13"/>
        <end position="80"/>
    </location>
</feature>
<name>A0A078AK19_STYLE</name>
<organism evidence="10 11">
    <name type="scientific">Stylonychia lemnae</name>
    <name type="common">Ciliate</name>
    <dbReference type="NCBI Taxonomy" id="5949"/>
    <lineage>
        <taxon>Eukaryota</taxon>
        <taxon>Sar</taxon>
        <taxon>Alveolata</taxon>
        <taxon>Ciliophora</taxon>
        <taxon>Intramacronucleata</taxon>
        <taxon>Spirotrichea</taxon>
        <taxon>Stichotrichia</taxon>
        <taxon>Sporadotrichida</taxon>
        <taxon>Oxytrichidae</taxon>
        <taxon>Stylonychinae</taxon>
        <taxon>Stylonychia</taxon>
    </lineage>
</organism>
<dbReference type="InterPro" id="IPR029058">
    <property type="entry name" value="AB_hydrolase_fold"/>
</dbReference>
<dbReference type="OrthoDB" id="8040642at2759"/>
<dbReference type="PANTHER" id="PTHR11005">
    <property type="entry name" value="LYSOSOMAL ACID LIPASE-RELATED"/>
    <property type="match status" value="1"/>
</dbReference>
<dbReference type="EMBL" id="CCKQ01010715">
    <property type="protein sequence ID" value="CDW82246.1"/>
    <property type="molecule type" value="Genomic_DNA"/>
</dbReference>
<evidence type="ECO:0000256" key="3">
    <source>
        <dbReference type="ARBA" id="ARBA00022801"/>
    </source>
</evidence>
<dbReference type="InterPro" id="IPR025483">
    <property type="entry name" value="Lipase_euk"/>
</dbReference>
<protein>
    <recommendedName>
        <fullName evidence="7">Lipase</fullName>
    </recommendedName>
</protein>
<evidence type="ECO:0000313" key="10">
    <source>
        <dbReference type="EMBL" id="CDW82246.1"/>
    </source>
</evidence>
<evidence type="ECO:0000256" key="8">
    <source>
        <dbReference type="PIRSR" id="PIRSR000862-1"/>
    </source>
</evidence>
<reference evidence="10 11" key="1">
    <citation type="submission" date="2014-06" db="EMBL/GenBank/DDBJ databases">
        <authorList>
            <person name="Swart Estienne"/>
        </authorList>
    </citation>
    <scope>NUCLEOTIDE SEQUENCE [LARGE SCALE GENOMIC DNA]</scope>
    <source>
        <strain evidence="10 11">130c</strain>
    </source>
</reference>
<dbReference type="PIRSF" id="PIRSF000862">
    <property type="entry name" value="Steryl_ester_lip"/>
    <property type="match status" value="1"/>
</dbReference>
<dbReference type="GO" id="GO:0016788">
    <property type="term" value="F:hydrolase activity, acting on ester bonds"/>
    <property type="evidence" value="ECO:0007669"/>
    <property type="project" value="InterPro"/>
</dbReference>
<dbReference type="GO" id="GO:0016042">
    <property type="term" value="P:lipid catabolic process"/>
    <property type="evidence" value="ECO:0007669"/>
    <property type="project" value="UniProtKB-KW"/>
</dbReference>
<dbReference type="AlphaFoldDB" id="A0A078AK19"/>
<dbReference type="Proteomes" id="UP000039865">
    <property type="component" value="Unassembled WGS sequence"/>
</dbReference>
<keyword evidence="4 7" id="KW-0442">Lipid degradation</keyword>
<evidence type="ECO:0000256" key="1">
    <source>
        <dbReference type="ARBA" id="ARBA00010701"/>
    </source>
</evidence>
<proteinExistence type="inferred from homology"/>
<evidence type="ECO:0000256" key="2">
    <source>
        <dbReference type="ARBA" id="ARBA00022729"/>
    </source>
</evidence>
<keyword evidence="3 7" id="KW-0378">Hydrolase</keyword>
<dbReference type="SUPFAM" id="SSF53474">
    <property type="entry name" value="alpha/beta-Hydrolases"/>
    <property type="match status" value="1"/>
</dbReference>
<dbReference type="OMA" id="WSRRNLY"/>
<evidence type="ECO:0000256" key="6">
    <source>
        <dbReference type="ARBA" id="ARBA00023180"/>
    </source>
</evidence>
<keyword evidence="5" id="KW-0443">Lipid metabolism</keyword>
<sequence length="397" mass="45988">MRANNPDVYKSFKQITEDNGFVFEEHVITTDDQYILKLFRIPGQKESMIKDHYDPNLGLEKPVVFLQHGLFDSADAWIMNHASQAPAFVLARAGYDVWLGNNRGNKYSLTSHIPKTSKQFWDYGFEEMGDHDLPAALNYIEKVTYQRKVAYIGHSQGTSQLFYALSRNESYFEDRISLFIALGPVMRVTHEKSSIMHFLSSNFTRKAVEDVCDLFGIYELFPSNYLTTHTMDFLCDTIPKICDFSLYLITDEDLTEDDESRIQVYLGHFPSGSSLRTLNHYAQMRAEGQFERFDFGKQENLKRYGQEEPPIIDLTQIQKVPIALFVGAKDELADNIDNRWAKNQLQSLIHYSEYSLGHMSFFVAKDASYFTQDVMRLLNQYHPANQTQNFKGTQFFN</sequence>
<evidence type="ECO:0000256" key="4">
    <source>
        <dbReference type="ARBA" id="ARBA00022963"/>
    </source>
</evidence>
<keyword evidence="6" id="KW-0325">Glycoprotein</keyword>
<accession>A0A078AK19</accession>
<keyword evidence="2" id="KW-0732">Signal</keyword>